<protein>
    <submittedName>
        <fullName evidence="4">ABC transporter substrate-binding protein</fullName>
    </submittedName>
</protein>
<accession>A0ABZ0SKM1</accession>
<dbReference type="SUPFAM" id="SSF53850">
    <property type="entry name" value="Periplasmic binding protein-like II"/>
    <property type="match status" value="1"/>
</dbReference>
<dbReference type="RefSeq" id="WP_320941088.1">
    <property type="nucleotide sequence ID" value="NZ_BAABEU010000010.1"/>
</dbReference>
<evidence type="ECO:0000256" key="2">
    <source>
        <dbReference type="SAM" id="SignalP"/>
    </source>
</evidence>
<evidence type="ECO:0000313" key="5">
    <source>
        <dbReference type="Proteomes" id="UP001323798"/>
    </source>
</evidence>
<feature type="chain" id="PRO_5045348480" evidence="2">
    <location>
        <begin position="22"/>
        <end position="300"/>
    </location>
</feature>
<dbReference type="CDD" id="cd01004">
    <property type="entry name" value="PBP2_MidA_like"/>
    <property type="match status" value="1"/>
</dbReference>
<reference evidence="4 5" key="1">
    <citation type="submission" date="2023-11" db="EMBL/GenBank/DDBJ databases">
        <title>Genome sequence of Microbacterium rhizosphaerae KACC 19337.</title>
        <authorList>
            <person name="Choi H."/>
            <person name="Kim S."/>
            <person name="Kim Y."/>
            <person name="Kwon S.-W."/>
            <person name="Heo J."/>
        </authorList>
    </citation>
    <scope>NUCLEOTIDE SEQUENCE [LARGE SCALE GENOMIC DNA]</scope>
    <source>
        <strain evidence="4 5">KACC 19337</strain>
    </source>
</reference>
<keyword evidence="5" id="KW-1185">Reference proteome</keyword>
<keyword evidence="1 2" id="KW-0732">Signal</keyword>
<dbReference type="Gene3D" id="3.40.190.10">
    <property type="entry name" value="Periplasmic binding protein-like II"/>
    <property type="match status" value="2"/>
</dbReference>
<dbReference type="InterPro" id="IPR001638">
    <property type="entry name" value="Solute-binding_3/MltF_N"/>
</dbReference>
<dbReference type="Pfam" id="PF00497">
    <property type="entry name" value="SBP_bac_3"/>
    <property type="match status" value="1"/>
</dbReference>
<proteinExistence type="predicted"/>
<sequence length="300" mass="30909">MRTRRIVIAAASAAAAVLLLAGCVDNSTPTGGSSSSGSSSQVSKDAAAAKLLPAAVAKSGSLVIGMDNTYPPNEYKDDNGNPVGWDVDLAKAIAAKLGLKPQFAIAKFDNILPSITGGKDDIGVSSFTDTTEREQQVDFVNYYTAGILWASAKGKTVDPDNACGLKVAVQSTTFEDTDEVPAKSKACTDAGKPAIQVFRFDKQDDATNAVILGQVDAMSADSPVTAYAIKQTGGKLQAAGKTFDVAPYGFPVAKNTGMDKAVQAAVQSLIDDGTYGKILDKWGVSDGAVKTAEINAASKG</sequence>
<dbReference type="PANTHER" id="PTHR35936">
    <property type="entry name" value="MEMBRANE-BOUND LYTIC MUREIN TRANSGLYCOSYLASE F"/>
    <property type="match status" value="1"/>
</dbReference>
<feature type="signal peptide" evidence="2">
    <location>
        <begin position="1"/>
        <end position="21"/>
    </location>
</feature>
<dbReference type="EMBL" id="CP139368">
    <property type="protein sequence ID" value="WPR88368.1"/>
    <property type="molecule type" value="Genomic_DNA"/>
</dbReference>
<dbReference type="PANTHER" id="PTHR35936:SF17">
    <property type="entry name" value="ARGININE-BINDING EXTRACELLULAR PROTEIN ARTP"/>
    <property type="match status" value="1"/>
</dbReference>
<evidence type="ECO:0000256" key="1">
    <source>
        <dbReference type="ARBA" id="ARBA00022729"/>
    </source>
</evidence>
<feature type="domain" description="Solute-binding protein family 3/N-terminal" evidence="3">
    <location>
        <begin position="61"/>
        <end position="286"/>
    </location>
</feature>
<evidence type="ECO:0000259" key="3">
    <source>
        <dbReference type="SMART" id="SM00062"/>
    </source>
</evidence>
<dbReference type="PROSITE" id="PS51257">
    <property type="entry name" value="PROKAR_LIPOPROTEIN"/>
    <property type="match status" value="1"/>
</dbReference>
<gene>
    <name evidence="4" type="ORF">SM116_11310</name>
</gene>
<dbReference type="Proteomes" id="UP001323798">
    <property type="component" value="Chromosome"/>
</dbReference>
<name>A0ABZ0SKM1_9MICO</name>
<evidence type="ECO:0000313" key="4">
    <source>
        <dbReference type="EMBL" id="WPR88368.1"/>
    </source>
</evidence>
<dbReference type="SMART" id="SM00062">
    <property type="entry name" value="PBPb"/>
    <property type="match status" value="1"/>
</dbReference>
<organism evidence="4 5">
    <name type="scientific">Microbacterium rhizosphaerae</name>
    <dbReference type="NCBI Taxonomy" id="1678237"/>
    <lineage>
        <taxon>Bacteria</taxon>
        <taxon>Bacillati</taxon>
        <taxon>Actinomycetota</taxon>
        <taxon>Actinomycetes</taxon>
        <taxon>Micrococcales</taxon>
        <taxon>Microbacteriaceae</taxon>
        <taxon>Microbacterium</taxon>
    </lineage>
</organism>